<gene>
    <name evidence="1" type="primary">49k</name>
    <name evidence="1" type="ORF">CapoNPV_016</name>
</gene>
<organism evidence="1 2">
    <name type="scientific">Catopsilia pomona nucleopolyhedrovirus</name>
    <dbReference type="NCBI Taxonomy" id="1850906"/>
    <lineage>
        <taxon>Viruses</taxon>
        <taxon>Viruses incertae sedis</taxon>
        <taxon>Naldaviricetes</taxon>
        <taxon>Lefavirales</taxon>
        <taxon>Baculoviridae</taxon>
        <taxon>Alphabaculovirus</taxon>
        <taxon>Alphabaculovirus capomonae</taxon>
    </lineage>
</organism>
<name>A0A172WZ88_9ABAC</name>
<dbReference type="EMBL" id="KU565883">
    <property type="protein sequence ID" value="ANF29664.1"/>
    <property type="molecule type" value="Genomic_DNA"/>
</dbReference>
<proteinExistence type="predicted"/>
<evidence type="ECO:0000313" key="2">
    <source>
        <dbReference type="Proteomes" id="UP000203996"/>
    </source>
</evidence>
<protein>
    <submittedName>
        <fullName evidence="1">49k protein</fullName>
    </submittedName>
</protein>
<dbReference type="RefSeq" id="YP_009255273.1">
    <property type="nucleotide sequence ID" value="NC_030240.1"/>
</dbReference>
<dbReference type="Proteomes" id="UP000203996">
    <property type="component" value="Segment"/>
</dbReference>
<sequence>MNVVNNNDSSGLLSLDRDHYKYLFLTSYFDLKEYEYVPSEPMAFIRNYLNCNFELLDDSVLLNYLNYLQGIQLKHFVGDTSSTDIYKYVKPQFRFVCDRTTVDILEFDTRMYIKAGTPVYATNFFTSNPKKIMAFLYAEFNKVFQNKIFVNMNNFGCVLAGTSGFMFDDAYVDWSGVRMCAAPRLDNNMHPYRLYLLGEDMAKHFVQNNIMPPQPSARGATRSKINNSMFMLKNFYKGLPLFKQKYTVVNSTKFVTRKPNAVFNEIEKELNGHCPFIKFIQRDYIFDAQFPADLLDLLNEYMTASSIMKIITKFVVDDNASACETSREMIIDRYSIDGYRKVFIKIELTNRFPTMYDHESSYIFVSPRDFVQIKGTLNAFYAPKQRLLSILSVNRLFGATETIDFNPNLLVYRQSSSPVRLTGDVYLVDKNEKIFLVKHIFSNTVPAYLLIRGDYESSSEYKSLRDLNPWVQNTLLKLLIPDYWTATTTQ</sequence>
<dbReference type="GeneID" id="27924240"/>
<dbReference type="Pfam" id="PF04913">
    <property type="entry name" value="Baculo_Y142"/>
    <property type="match status" value="1"/>
</dbReference>
<dbReference type="KEGG" id="vg:27924240"/>
<keyword evidence="2" id="KW-1185">Reference proteome</keyword>
<dbReference type="InterPro" id="IPR006997">
    <property type="entry name" value="Baculo_Y142"/>
</dbReference>
<dbReference type="OrthoDB" id="4896at10239"/>
<evidence type="ECO:0000313" key="1">
    <source>
        <dbReference type="EMBL" id="ANF29664.1"/>
    </source>
</evidence>
<accession>A0A172WZ88</accession>
<reference evidence="1 2" key="1">
    <citation type="journal article" date="2016" name="PLoS ONE">
        <title>Genome Sequencing and Analysis of Catopsilia pomona nucleopolyhedrovirus: A Distinct Species in Group I Alphabaculovirus.</title>
        <authorList>
            <person name="Wang J."/>
            <person name="Zhu Z."/>
            <person name="Zhang L."/>
            <person name="Hou D."/>
            <person name="Wang M."/>
            <person name="Arif B."/>
            <person name="Kou Z."/>
            <person name="Wang H."/>
            <person name="Deng F."/>
            <person name="Hu Z."/>
        </authorList>
    </citation>
    <scope>NUCLEOTIDE SEQUENCE [LARGE SCALE GENOMIC DNA]</scope>
    <source>
        <strain evidence="1">416</strain>
    </source>
</reference>